<reference evidence="1 4" key="2">
    <citation type="submission" date="2020-08" db="EMBL/GenBank/DDBJ databases">
        <title>Sequencing the genomes of 1000 actinobacteria strains.</title>
        <authorList>
            <person name="Klenk H.-P."/>
        </authorList>
    </citation>
    <scope>NUCLEOTIDE SEQUENCE [LARGE SCALE GENOMIC DNA]</scope>
    <source>
        <strain evidence="1 4">DSM 15626</strain>
    </source>
</reference>
<dbReference type="RefSeq" id="WP_171678290.1">
    <property type="nucleotide sequence ID" value="NZ_BAAAGT010000001.1"/>
</dbReference>
<dbReference type="Proteomes" id="UP000553957">
    <property type="component" value="Unassembled WGS sequence"/>
</dbReference>
<evidence type="ECO:0000313" key="1">
    <source>
        <dbReference type="EMBL" id="MBB6566045.1"/>
    </source>
</evidence>
<gene>
    <name evidence="1" type="ORF">HNR71_001682</name>
    <name evidence="2" type="ORF">HPO96_32840</name>
</gene>
<proteinExistence type="predicted"/>
<sequence length="555" mass="60396">MSEVLVVRGEMQPWTDHTSPQPALAALLADVLPANRRTLVLGPHSSLQLESVLVHSSDVTVLVRSVSDAESLAESFGPNLQVIAGALDGLQAAPFEVIVATDGLDRVLGYDSAELTWSERLAAVHALATPDAVVVLALQNEFSVLNLLDRRPDHLRHGDTDWTPLHDDDTRPVSVDQFTAALPWPATVYADYAAHTLIDTTVAATARPGHLPTRLAIEALEASPTPLLAAPTESVESASRAGLLAAIPTTWLAICNTPTPQAIYTPTLKATSTTHGWQITSAPIDPTPSGVYFDPTVVPVTIPDGVTVETTLLRLAAAEDVPAFRKLAAQLGEWATSSNLLLRWDDVVLTGDTFTHGVSGWVNPEPVDKADLLAAAWLRFHHRLIDNHRRHPWPPWMVGDDLVSAWLAMSGIDPVPATPATAPHAESIAADQLARAKELTAALSAALETQDHSDPDLRTALADAARARHDLHELQGHVFGLERTLNFRNKALKTRENRIRELRAQVQKATADRTKLHGSRTYALARQVARVAQLRKPRKLKKALRKYTNKLRPRR</sequence>
<reference evidence="2 3" key="1">
    <citation type="submission" date="2020-05" db="EMBL/GenBank/DDBJ databases">
        <title>Genome sequence of Kribbella sandramycini ATCC 39419.</title>
        <authorList>
            <person name="Maclea K.S."/>
            <person name="Fair J.L."/>
        </authorList>
    </citation>
    <scope>NUCLEOTIDE SEQUENCE [LARGE SCALE GENOMIC DNA]</scope>
    <source>
        <strain evidence="2 3">ATCC 39419</strain>
    </source>
</reference>
<dbReference type="EMBL" id="JABJRC010000010">
    <property type="protein sequence ID" value="NOL45046.1"/>
    <property type="molecule type" value="Genomic_DNA"/>
</dbReference>
<organism evidence="2 3">
    <name type="scientific">Kribbella sandramycini</name>
    <dbReference type="NCBI Taxonomy" id="60450"/>
    <lineage>
        <taxon>Bacteria</taxon>
        <taxon>Bacillati</taxon>
        <taxon>Actinomycetota</taxon>
        <taxon>Actinomycetes</taxon>
        <taxon>Propionibacteriales</taxon>
        <taxon>Kribbellaceae</taxon>
        <taxon>Kribbella</taxon>
    </lineage>
</organism>
<evidence type="ECO:0000313" key="4">
    <source>
        <dbReference type="Proteomes" id="UP000553957"/>
    </source>
</evidence>
<evidence type="ECO:0000313" key="2">
    <source>
        <dbReference type="EMBL" id="NOL45046.1"/>
    </source>
</evidence>
<dbReference type="AlphaFoldDB" id="A0A7Y4L8D7"/>
<dbReference type="Proteomes" id="UP000534306">
    <property type="component" value="Unassembled WGS sequence"/>
</dbReference>
<comment type="caution">
    <text evidence="2">The sequence shown here is derived from an EMBL/GenBank/DDBJ whole genome shotgun (WGS) entry which is preliminary data.</text>
</comment>
<evidence type="ECO:0000313" key="3">
    <source>
        <dbReference type="Proteomes" id="UP000534306"/>
    </source>
</evidence>
<protein>
    <submittedName>
        <fullName evidence="2">Uncharacterized protein</fullName>
    </submittedName>
</protein>
<accession>A0A7Y4L8D7</accession>
<keyword evidence="3" id="KW-1185">Reference proteome</keyword>
<dbReference type="EMBL" id="JACHKF010000001">
    <property type="protein sequence ID" value="MBB6566045.1"/>
    <property type="molecule type" value="Genomic_DNA"/>
</dbReference>
<name>A0A7Y4L8D7_9ACTN</name>